<dbReference type="AlphaFoldDB" id="A0AAD3Y7Z5"/>
<dbReference type="PROSITE" id="PS00933">
    <property type="entry name" value="FGGY_KINASES_1"/>
    <property type="match status" value="1"/>
</dbReference>
<feature type="domain" description="Carbohydrate kinase FGGY C-terminal" evidence="13">
    <location>
        <begin position="394"/>
        <end position="584"/>
    </location>
</feature>
<evidence type="ECO:0000256" key="8">
    <source>
        <dbReference type="ARBA" id="ARBA00022840"/>
    </source>
</evidence>
<accession>A0AAD3Y7Z5</accession>
<dbReference type="PANTHER" id="PTHR10196">
    <property type="entry name" value="SUGAR KINASE"/>
    <property type="match status" value="1"/>
</dbReference>
<dbReference type="NCBIfam" id="TIGR01311">
    <property type="entry name" value="glycerol_kin"/>
    <property type="match status" value="1"/>
</dbReference>
<keyword evidence="4 10" id="KW-0808">Transferase</keyword>
<gene>
    <name evidence="14" type="primary">GUT1</name>
    <name evidence="14" type="ORF">CspeluHIS016_0104270</name>
</gene>
<dbReference type="GO" id="GO:0004370">
    <property type="term" value="F:glycerol kinase activity"/>
    <property type="evidence" value="ECO:0007669"/>
    <property type="project" value="UniProtKB-EC"/>
</dbReference>
<dbReference type="InterPro" id="IPR018483">
    <property type="entry name" value="Carb_kinase_FGGY_CS"/>
</dbReference>
<dbReference type="InterPro" id="IPR018484">
    <property type="entry name" value="FGGY_N"/>
</dbReference>
<dbReference type="GO" id="GO:0005739">
    <property type="term" value="C:mitochondrion"/>
    <property type="evidence" value="ECO:0007669"/>
    <property type="project" value="TreeGrafter"/>
</dbReference>
<dbReference type="NCBIfam" id="NF000756">
    <property type="entry name" value="PRK00047.1"/>
    <property type="match status" value="1"/>
</dbReference>
<dbReference type="InterPro" id="IPR043129">
    <property type="entry name" value="ATPase_NBD"/>
</dbReference>
<feature type="region of interest" description="Disordered" evidence="11">
    <location>
        <begin position="1"/>
        <end position="84"/>
    </location>
</feature>
<comment type="caution">
    <text evidence="14">The sequence shown here is derived from an EMBL/GenBank/DDBJ whole genome shotgun (WGS) entry which is preliminary data.</text>
</comment>
<evidence type="ECO:0000256" key="10">
    <source>
        <dbReference type="RuleBase" id="RU003733"/>
    </source>
</evidence>
<evidence type="ECO:0000256" key="6">
    <source>
        <dbReference type="ARBA" id="ARBA00022777"/>
    </source>
</evidence>
<protein>
    <recommendedName>
        <fullName evidence="3">glycerol kinase</fullName>
        <ecNumber evidence="3">2.7.1.30</ecNumber>
    </recommendedName>
    <alternativeName>
        <fullName evidence="9">ATP:glycerol 3-phosphotransferase</fullName>
    </alternativeName>
</protein>
<reference evidence="14" key="1">
    <citation type="journal article" date="2023" name="BMC Genomics">
        <title>Chromosome-level genome assemblies of Cutaneotrichosporon spp. (Trichosporonales, Basidiomycota) reveal imbalanced evolution between nucleotide sequences and chromosome synteny.</title>
        <authorList>
            <person name="Kobayashi Y."/>
            <person name="Kayamori A."/>
            <person name="Aoki K."/>
            <person name="Shiwa Y."/>
            <person name="Matsutani M."/>
            <person name="Fujita N."/>
            <person name="Sugita T."/>
            <person name="Iwasaki W."/>
            <person name="Tanaka N."/>
            <person name="Takashima M."/>
        </authorList>
    </citation>
    <scope>NUCLEOTIDE SEQUENCE</scope>
    <source>
        <strain evidence="14">HIS016</strain>
    </source>
</reference>
<evidence type="ECO:0000313" key="14">
    <source>
        <dbReference type="EMBL" id="GMK53841.1"/>
    </source>
</evidence>
<dbReference type="FunFam" id="3.30.420.40:FF:000086">
    <property type="entry name" value="Glycerol kinase"/>
    <property type="match status" value="1"/>
</dbReference>
<name>A0AAD3Y7Z5_9TREE</name>
<dbReference type="Proteomes" id="UP001222932">
    <property type="component" value="Unassembled WGS sequence"/>
</dbReference>
<dbReference type="SUPFAM" id="SSF53067">
    <property type="entry name" value="Actin-like ATPase domain"/>
    <property type="match status" value="2"/>
</dbReference>
<evidence type="ECO:0000256" key="1">
    <source>
        <dbReference type="ARBA" id="ARBA00005190"/>
    </source>
</evidence>
<dbReference type="PANTHER" id="PTHR10196:SF69">
    <property type="entry name" value="GLYCEROL KINASE"/>
    <property type="match status" value="1"/>
</dbReference>
<dbReference type="PROSITE" id="PS00445">
    <property type="entry name" value="FGGY_KINASES_2"/>
    <property type="match status" value="1"/>
</dbReference>
<dbReference type="InterPro" id="IPR018485">
    <property type="entry name" value="FGGY_C"/>
</dbReference>
<evidence type="ECO:0000256" key="9">
    <source>
        <dbReference type="ARBA" id="ARBA00043149"/>
    </source>
</evidence>
<evidence type="ECO:0000256" key="5">
    <source>
        <dbReference type="ARBA" id="ARBA00022741"/>
    </source>
</evidence>
<dbReference type="EC" id="2.7.1.30" evidence="3"/>
<comment type="pathway">
    <text evidence="1">Polyol metabolism; glycerol degradation via glycerol kinase pathway; sn-glycerol 3-phosphate from glycerol: step 1/1.</text>
</comment>
<evidence type="ECO:0000256" key="3">
    <source>
        <dbReference type="ARBA" id="ARBA00012099"/>
    </source>
</evidence>
<dbReference type="GO" id="GO:0006641">
    <property type="term" value="P:triglyceride metabolic process"/>
    <property type="evidence" value="ECO:0007669"/>
    <property type="project" value="TreeGrafter"/>
</dbReference>
<evidence type="ECO:0000256" key="11">
    <source>
        <dbReference type="SAM" id="MobiDB-lite"/>
    </source>
</evidence>
<dbReference type="GO" id="GO:0046167">
    <property type="term" value="P:glycerol-3-phosphate biosynthetic process"/>
    <property type="evidence" value="ECO:0007669"/>
    <property type="project" value="TreeGrafter"/>
</dbReference>
<dbReference type="GO" id="GO:0005524">
    <property type="term" value="F:ATP binding"/>
    <property type="evidence" value="ECO:0007669"/>
    <property type="project" value="UniProtKB-KW"/>
</dbReference>
<evidence type="ECO:0000256" key="2">
    <source>
        <dbReference type="ARBA" id="ARBA00009156"/>
    </source>
</evidence>
<reference evidence="14" key="2">
    <citation type="submission" date="2023-06" db="EMBL/GenBank/DDBJ databases">
        <authorList>
            <person name="Kobayashi Y."/>
            <person name="Kayamori A."/>
            <person name="Aoki K."/>
            <person name="Shiwa Y."/>
            <person name="Fujita N."/>
            <person name="Sugita T."/>
            <person name="Iwasaki W."/>
            <person name="Tanaka N."/>
            <person name="Takashima M."/>
        </authorList>
    </citation>
    <scope>NUCLEOTIDE SEQUENCE</scope>
    <source>
        <strain evidence="14">HIS016</strain>
    </source>
</reference>
<dbReference type="InterPro" id="IPR042018">
    <property type="entry name" value="GK1-3_metazoan-type"/>
</dbReference>
<dbReference type="GO" id="GO:0006071">
    <property type="term" value="P:glycerol metabolic process"/>
    <property type="evidence" value="ECO:0007669"/>
    <property type="project" value="UniProtKB-KW"/>
</dbReference>
<evidence type="ECO:0000256" key="7">
    <source>
        <dbReference type="ARBA" id="ARBA00022798"/>
    </source>
</evidence>
<dbReference type="EMBL" id="BTCM01000001">
    <property type="protein sequence ID" value="GMK53841.1"/>
    <property type="molecule type" value="Genomic_DNA"/>
</dbReference>
<dbReference type="Pfam" id="PF00370">
    <property type="entry name" value="FGGY_N"/>
    <property type="match status" value="1"/>
</dbReference>
<keyword evidence="5" id="KW-0547">Nucleotide-binding</keyword>
<evidence type="ECO:0000259" key="13">
    <source>
        <dbReference type="Pfam" id="PF02782"/>
    </source>
</evidence>
<evidence type="ECO:0000313" key="15">
    <source>
        <dbReference type="Proteomes" id="UP001222932"/>
    </source>
</evidence>
<feature type="compositionally biased region" description="Polar residues" evidence="11">
    <location>
        <begin position="12"/>
        <end position="21"/>
    </location>
</feature>
<keyword evidence="8" id="KW-0067">ATP-binding</keyword>
<keyword evidence="7" id="KW-0319">Glycerol metabolism</keyword>
<proteinExistence type="inferred from homology"/>
<sequence length="685" mass="73994">MLPLDESAIESPVSTPASSRRPSLAMPRPTHSLTGDSRRFSHASGPRPITKAEYSGPPTPSLLSRAGSPTQPLANEQVASRKSSFVEPGSHPILGRLGGLAAFSAIEGRELARGEFIASLDCGTTSTRFIVFDEHAKIITEHQTEFEQILPHAGWHEHSPDALVDAMRECMSRAMYKLEFMGWQMESVRGIGITNQRETTLCWSRKTGQPLCNAIVWDDTRTVSVLKHFEDKLDAEGFDLDGKRVKGKDALVSLTGLPLSTYFSAIKLRWMIDNHKAVSAANDADDLLFGTVDSWLVYNLTGGADGGLHIIDVTNASRTLLISLKSLQWHSGLLDFFGISEKVLPKIVSSAEVYGKVAASMGVEALIGVPIAGIVGDQQAALVGNKCLRRGDAKNTYGTGAFMLFNTGDEIVKSDNGLLTTVAYQPGPNAAPVYALEGSIAVAGSAIKWLRDQVNLIEESREMDMLAGSVESTGGVYFVTAFAGLLAPYWDRSATGTIIGLTSYSTSAHIARATLEAVCYQSRAVLDVIEREAGVKLETLKVDGGVTNSDVAMQLQADIGGFKVLRPSMRESTALGSALLAGHALGLFGWDINNPETLKDVNTADSQLFSPSISETKRRKMRRGWERAVSRARGWLEAGEEDESESESEIEREIELEALELGVESTLDREEDTALCKAVAGAAWE</sequence>
<dbReference type="InterPro" id="IPR005999">
    <property type="entry name" value="Glycerol_kin"/>
</dbReference>
<evidence type="ECO:0000256" key="4">
    <source>
        <dbReference type="ARBA" id="ARBA00022679"/>
    </source>
</evidence>
<dbReference type="FunFam" id="3.30.420.40:FF:000108">
    <property type="entry name" value="Glycerol kinase, glycosomal"/>
    <property type="match status" value="1"/>
</dbReference>
<dbReference type="Gene3D" id="3.30.420.40">
    <property type="match status" value="2"/>
</dbReference>
<dbReference type="Pfam" id="PF02782">
    <property type="entry name" value="FGGY_C"/>
    <property type="match status" value="1"/>
</dbReference>
<dbReference type="CDD" id="cd07792">
    <property type="entry name" value="ASKHA_NBD_FGGY_GK1-3-like"/>
    <property type="match status" value="1"/>
</dbReference>
<keyword evidence="6 10" id="KW-0418">Kinase</keyword>
<feature type="domain" description="Carbohydrate kinase FGGY N-terminal" evidence="12">
    <location>
        <begin position="117"/>
        <end position="384"/>
    </location>
</feature>
<evidence type="ECO:0000259" key="12">
    <source>
        <dbReference type="Pfam" id="PF00370"/>
    </source>
</evidence>
<keyword evidence="15" id="KW-1185">Reference proteome</keyword>
<comment type="similarity">
    <text evidence="2 10">Belongs to the FGGY kinase family.</text>
</comment>
<feature type="compositionally biased region" description="Polar residues" evidence="11">
    <location>
        <begin position="67"/>
        <end position="83"/>
    </location>
</feature>
<organism evidence="14 15">
    <name type="scientific">Cutaneotrichosporon spelunceum</name>
    <dbReference type="NCBI Taxonomy" id="1672016"/>
    <lineage>
        <taxon>Eukaryota</taxon>
        <taxon>Fungi</taxon>
        <taxon>Dikarya</taxon>
        <taxon>Basidiomycota</taxon>
        <taxon>Agaricomycotina</taxon>
        <taxon>Tremellomycetes</taxon>
        <taxon>Trichosporonales</taxon>
        <taxon>Trichosporonaceae</taxon>
        <taxon>Cutaneotrichosporon</taxon>
    </lineage>
</organism>